<accession>A0A290Q3E1</accession>
<dbReference type="RefSeq" id="WP_096040020.1">
    <property type="nucleotide sequence ID" value="NZ_CBCPKB010000021.1"/>
</dbReference>
<reference evidence="1 2" key="1">
    <citation type="submission" date="2019-12" db="EMBL/GenBank/DDBJ databases">
        <title>Whole genome sequences of Lactococcus raffinolactis strains isolated from sewage.</title>
        <authorList>
            <person name="Ybazeta G."/>
            <person name="Ross M."/>
            <person name="Brabant-Kirwan D."/>
            <person name="Saleh M."/>
            <person name="Dillon J.A."/>
            <person name="Splinter K."/>
            <person name="Nokhbeh R."/>
        </authorList>
    </citation>
    <scope>NUCLEOTIDE SEQUENCE [LARGE SCALE GENOMIC DNA]</scope>
    <source>
        <strain evidence="1 2">Lr_19_14</strain>
    </source>
</reference>
<sequence>MATDKTRTDELSQQGFKPEQIVLTIIILLLLIGAFFDRPISQTIMNQGSIFGTIFQNYGLIFPSIVIFMASQVFFYRIQKIETNIFGKFSVMFLALVACIYETWQAVKIALFYTVSSLNNIKNKAPIGAANNDGGGKVTLPTWYIPTLFILTIILVAIGCALCYQWLATKDEIEMKRLTYVALAGIVAVFASDTLVNSMKAFWGRMRPYEMNETWSNFTSWLQINGVNGHKSFPSGHSQEGWVALVLPLFVSPQRPTKRRNTFIFAVAFGSLMALSRVRVGAHFLSDVTMGSFISILVIYVLARLLNEKLMGEFLT</sequence>
<dbReference type="Gene3D" id="1.20.144.10">
    <property type="entry name" value="Phosphatidic acid phosphatase type 2/haloperoxidase"/>
    <property type="match status" value="1"/>
</dbReference>
<dbReference type="InterPro" id="IPR036938">
    <property type="entry name" value="PAP2/HPO_sf"/>
</dbReference>
<name>A0A290Q3E1_9LACT</name>
<dbReference type="InterPro" id="IPR000326">
    <property type="entry name" value="PAP2/HPO"/>
</dbReference>
<dbReference type="Pfam" id="PF01569">
    <property type="entry name" value="PAP2"/>
    <property type="match status" value="1"/>
</dbReference>
<organism evidence="1 2">
    <name type="scientific">Pseudolactococcus raffinolactis</name>
    <dbReference type="NCBI Taxonomy" id="1366"/>
    <lineage>
        <taxon>Bacteria</taxon>
        <taxon>Bacillati</taxon>
        <taxon>Bacillota</taxon>
        <taxon>Bacilli</taxon>
        <taxon>Lactobacillales</taxon>
        <taxon>Streptococcaceae</taxon>
        <taxon>Pseudolactococcus</taxon>
    </lineage>
</organism>
<dbReference type="SUPFAM" id="SSF48317">
    <property type="entry name" value="Acid phosphatase/Vanadium-dependent haloperoxidase"/>
    <property type="match status" value="1"/>
</dbReference>
<dbReference type="SMART" id="SM00014">
    <property type="entry name" value="acidPPc"/>
    <property type="match status" value="1"/>
</dbReference>
<evidence type="ECO:0000313" key="2">
    <source>
        <dbReference type="Proteomes" id="UP000501558"/>
    </source>
</evidence>
<dbReference type="EMBL" id="CP047628">
    <property type="protein sequence ID" value="QIW57799.1"/>
    <property type="molecule type" value="Genomic_DNA"/>
</dbReference>
<evidence type="ECO:0000313" key="1">
    <source>
        <dbReference type="EMBL" id="QIW57799.1"/>
    </source>
</evidence>
<dbReference type="KEGG" id="lrn:CMV25_07200"/>
<keyword evidence="2" id="KW-1185">Reference proteome</keyword>
<dbReference type="CDD" id="cd03396">
    <property type="entry name" value="PAP2_like_6"/>
    <property type="match status" value="1"/>
</dbReference>
<dbReference type="PANTHER" id="PTHR14969">
    <property type="entry name" value="SPHINGOSINE-1-PHOSPHATE PHOSPHOHYDROLASE"/>
    <property type="match status" value="1"/>
</dbReference>
<proteinExistence type="predicted"/>
<gene>
    <name evidence="1" type="ORF">GU334_02180</name>
</gene>
<dbReference type="PANTHER" id="PTHR14969:SF13">
    <property type="entry name" value="AT30094P"/>
    <property type="match status" value="1"/>
</dbReference>
<dbReference type="Proteomes" id="UP000501558">
    <property type="component" value="Chromosome"/>
</dbReference>
<protein>
    <submittedName>
        <fullName evidence="1">Phosphatase PAP2 family protein</fullName>
    </submittedName>
</protein>
<dbReference type="AlphaFoldDB" id="A0A290Q3E1"/>